<name>A0A0A8XWP4_ARUDO</name>
<accession>A0A0A8XWP4</accession>
<evidence type="ECO:0000313" key="1">
    <source>
        <dbReference type="EMBL" id="JAD17158.1"/>
    </source>
</evidence>
<dbReference type="EMBL" id="GBRH01280737">
    <property type="protein sequence ID" value="JAD17158.1"/>
    <property type="molecule type" value="Transcribed_RNA"/>
</dbReference>
<dbReference type="PROSITE" id="PS51257">
    <property type="entry name" value="PROKAR_LIPOPROTEIN"/>
    <property type="match status" value="1"/>
</dbReference>
<dbReference type="AlphaFoldDB" id="A0A0A8XWP4"/>
<organism evidence="1">
    <name type="scientific">Arundo donax</name>
    <name type="common">Giant reed</name>
    <name type="synonym">Donax arundinaceus</name>
    <dbReference type="NCBI Taxonomy" id="35708"/>
    <lineage>
        <taxon>Eukaryota</taxon>
        <taxon>Viridiplantae</taxon>
        <taxon>Streptophyta</taxon>
        <taxon>Embryophyta</taxon>
        <taxon>Tracheophyta</taxon>
        <taxon>Spermatophyta</taxon>
        <taxon>Magnoliopsida</taxon>
        <taxon>Liliopsida</taxon>
        <taxon>Poales</taxon>
        <taxon>Poaceae</taxon>
        <taxon>PACMAD clade</taxon>
        <taxon>Arundinoideae</taxon>
        <taxon>Arundineae</taxon>
        <taxon>Arundo</taxon>
    </lineage>
</organism>
<reference evidence="1" key="1">
    <citation type="submission" date="2014-09" db="EMBL/GenBank/DDBJ databases">
        <authorList>
            <person name="Magalhaes I.L.F."/>
            <person name="Oliveira U."/>
            <person name="Santos F.R."/>
            <person name="Vidigal T.H.D.A."/>
            <person name="Brescovit A.D."/>
            <person name="Santos A.J."/>
        </authorList>
    </citation>
    <scope>NUCLEOTIDE SEQUENCE</scope>
    <source>
        <tissue evidence="1">Shoot tissue taken approximately 20 cm above the soil surface</tissue>
    </source>
</reference>
<reference evidence="1" key="2">
    <citation type="journal article" date="2015" name="Data Brief">
        <title>Shoot transcriptome of the giant reed, Arundo donax.</title>
        <authorList>
            <person name="Barrero R.A."/>
            <person name="Guerrero F.D."/>
            <person name="Moolhuijzen P."/>
            <person name="Goolsby J.A."/>
            <person name="Tidwell J."/>
            <person name="Bellgard S.E."/>
            <person name="Bellgard M.I."/>
        </authorList>
    </citation>
    <scope>NUCLEOTIDE SEQUENCE</scope>
    <source>
        <tissue evidence="1">Shoot tissue taken approximately 20 cm above the soil surface</tissue>
    </source>
</reference>
<protein>
    <submittedName>
        <fullName evidence="1">Uncharacterized protein</fullName>
    </submittedName>
</protein>
<proteinExistence type="predicted"/>
<sequence>MQKFTLGPGACPQSLTFLGSCKCSAHIAKQEADDANSPWHQRYQATKNDSVARPTRIWEDHVATCIGWKAWYRS</sequence>